<keyword evidence="4" id="KW-1185">Reference proteome</keyword>
<dbReference type="AlphaFoldDB" id="A0A397NNM9"/>
<evidence type="ECO:0000313" key="3">
    <source>
        <dbReference type="EMBL" id="RIA37203.1"/>
    </source>
</evidence>
<dbReference type="RefSeq" id="WP_119037233.1">
    <property type="nucleotide sequence ID" value="NZ_QXDC01000004.1"/>
</dbReference>
<dbReference type="OrthoDB" id="7428913at2"/>
<proteinExistence type="predicted"/>
<evidence type="ECO:0000313" key="4">
    <source>
        <dbReference type="Proteomes" id="UP000266568"/>
    </source>
</evidence>
<evidence type="ECO:0000256" key="1">
    <source>
        <dbReference type="SAM" id="MobiDB-lite"/>
    </source>
</evidence>
<dbReference type="PROSITE" id="PS51257">
    <property type="entry name" value="PROKAR_LIPOPROTEIN"/>
    <property type="match status" value="1"/>
</dbReference>
<sequence length="95" mass="10593">MRKILIVPVALLPLLAGGCLVKTAANVVTAPVRAGGQVVDWTTTSQDEADRNYGREMRKQEAKEGRERKQREKECRKHPDSCQGQYDGYRAGYGD</sequence>
<feature type="chain" id="PRO_5017412312" description="Lipoprotein" evidence="2">
    <location>
        <begin position="25"/>
        <end position="95"/>
    </location>
</feature>
<feature type="signal peptide" evidence="2">
    <location>
        <begin position="1"/>
        <end position="24"/>
    </location>
</feature>
<accession>A0A397NNM9</accession>
<dbReference type="EMBL" id="QXDC01000004">
    <property type="protein sequence ID" value="RIA37203.1"/>
    <property type="molecule type" value="Genomic_DNA"/>
</dbReference>
<evidence type="ECO:0008006" key="5">
    <source>
        <dbReference type="Google" id="ProtNLM"/>
    </source>
</evidence>
<protein>
    <recommendedName>
        <fullName evidence="5">Lipoprotein</fullName>
    </recommendedName>
</protein>
<gene>
    <name evidence="3" type="ORF">DFR49_3080</name>
</gene>
<organism evidence="3 4">
    <name type="scientific">Hephaestia caeni</name>
    <dbReference type="NCBI Taxonomy" id="645617"/>
    <lineage>
        <taxon>Bacteria</taxon>
        <taxon>Pseudomonadati</taxon>
        <taxon>Pseudomonadota</taxon>
        <taxon>Alphaproteobacteria</taxon>
        <taxon>Sphingomonadales</taxon>
        <taxon>Sphingomonadaceae</taxon>
        <taxon>Hephaestia</taxon>
    </lineage>
</organism>
<reference evidence="3 4" key="1">
    <citation type="submission" date="2018-08" db="EMBL/GenBank/DDBJ databases">
        <title>Genomic Encyclopedia of Type Strains, Phase IV (KMG-IV): sequencing the most valuable type-strain genomes for metagenomic binning, comparative biology and taxonomic classification.</title>
        <authorList>
            <person name="Goeker M."/>
        </authorList>
    </citation>
    <scope>NUCLEOTIDE SEQUENCE [LARGE SCALE GENOMIC DNA]</scope>
    <source>
        <strain evidence="3 4">DSM 25527</strain>
    </source>
</reference>
<evidence type="ECO:0000256" key="2">
    <source>
        <dbReference type="SAM" id="SignalP"/>
    </source>
</evidence>
<name>A0A397NNM9_9SPHN</name>
<dbReference type="Proteomes" id="UP000266568">
    <property type="component" value="Unassembled WGS sequence"/>
</dbReference>
<feature type="compositionally biased region" description="Basic and acidic residues" evidence="1">
    <location>
        <begin position="48"/>
        <end position="80"/>
    </location>
</feature>
<feature type="region of interest" description="Disordered" evidence="1">
    <location>
        <begin position="43"/>
        <end position="95"/>
    </location>
</feature>
<comment type="caution">
    <text evidence="3">The sequence shown here is derived from an EMBL/GenBank/DDBJ whole genome shotgun (WGS) entry which is preliminary data.</text>
</comment>
<keyword evidence="2" id="KW-0732">Signal</keyword>